<comment type="caution">
    <text evidence="5">The sequence shown here is derived from an EMBL/GenBank/DDBJ whole genome shotgun (WGS) entry which is preliminary data.</text>
</comment>
<evidence type="ECO:0000256" key="1">
    <source>
        <dbReference type="ARBA" id="ARBA00009005"/>
    </source>
</evidence>
<keyword evidence="6" id="KW-1185">Reference proteome</keyword>
<reference evidence="5 6" key="1">
    <citation type="submission" date="2024-01" db="EMBL/GenBank/DDBJ databases">
        <title>Complete genome of Cladobotryum mycophilum ATHUM6906.</title>
        <authorList>
            <person name="Christinaki A.C."/>
            <person name="Myridakis A.I."/>
            <person name="Kouvelis V.N."/>
        </authorList>
    </citation>
    <scope>NUCLEOTIDE SEQUENCE [LARGE SCALE GENOMIC DNA]</scope>
    <source>
        <strain evidence="5 6">ATHUM6906</strain>
    </source>
</reference>
<sequence length="1689" mass="187910">MPRVTDSSNSTALIAPRVLLIGINYYQPASDSFIIDLQGRPAEIPNLRGSVADVTAIETHFRDVYGVDPSSIVKLTSTLPSCWPDGSATSGSTEPAEAKDKRATSDNIRRALKDILECSEPETPVYIHYSGHGTRAPTACPSIKGEGEWDECLVPCDVLCGGSAITDLELGVTLYLMSKKGLRVTVVLDCCHSGGATRDDDQEDIKSRGLDQNWMHRHLPPQFAEYEAIAKKALSELEMEDGISSLAISTNWLNEPAKYELITACEAHEKAAETDGHGVLSYHLLEVLKSAGTNLPTHGMLYQRLRGSILAWKRSHKVDQNPGFAGDTRRCFLSNHVAEHVSSIQITTETIGRKPYLYIEAGTMHGVEDGSTYRVYEWSTTDFNHTNSIATVVVSKAKPTRSLVELCPGHDVGLKDLLTTPGVGYLAVEYRLAKNNLVQLKWSATTPQTTELLEVAEEMNCVFVDHASPRYWIHVKEVHGKDKYLLNDGNDMRIPNIPTFSTPKSLFLAIKKLERYYKIMHLENTESSLSYSFGIKGKDIAARSVTMSHGEEFALHIKNKTEKPLRLVVINLQPLYGIERLYPAPGAFCGAIGQSSQQPNPPFSLITMNDVADAEEPVIDRFRCLLSTESIDYDFMQQDDIMDDLDWYDDEMGSISRGTNELESLVRGARVLHFGQRACSKCALFEVSAREALLEQSSPQSYLEQCAYLTVYLTWKRIAAEFTFESRPDVKLWVKASVAEVVTAYSVEKKPYLEETVRVMRLLGMSSQCIPAKVALGTMLIHVHYELYAITGTFTDALEVINEQYIHYQFISDEDVVAGALEMAHATSLDKWMDAKQIPFCQNSLSQLLLHRYERRGDVKDLNRGIQLAELSCSGILNDPVPLVSLGGLLKRRYDAFGKEDDLNTAIDTFMTARSCQGGEDIKSIAMMNLSTCLQDRYERRGRLDDLIQGIDLATGAVNATTHKSSRAQRLNGLSALWARRYECTEDPEHLRIAIEYSQQCLETDPSHPLMHQHLSNSASWLSWRFERDREKYSADLDVAIDRAKGAVNRTSPSNIFRLVYLGNLCKMIGFQYERDGSPHLLDAAILVGDQGRLASTPGSISYMRILNNLSEVLVMKYKLLGNPDDIQRAVEQWESVVNDRSFPPVYAVNMAVDAVRILLRYERYKDALRIAKATIPLLAKASPRSLQAGDQQRILSRYAGLASDAAALTLQCEDEAAAAACLLEQGRCILADHQYQSRSSRSLVALNEEHPHIASRLNMLMHSIDTPAGAHDRPGRIDAADDLDRLIGETRELPGFERFLSSPSRDELCDMARKSNKTVVIVNVSFRCDAFIIHPGAIEKVCLPAVAKDTITKMADDWATSDTTGCHRILGSLWDDIASPILAHLGLTAKNQATEGALARICWIPTGILCRLPLHAAGHHVGQMTDTVLNFAISSYSASVKAMAYTLQNRKKSASETNDTTMLRSLQSALLVSMTETPNLKRLPTAAPEVHNIEARLSDKSPSTKIAQLPMPTRQQVLDQLAVSQIFHFAGHGMLDYEDISRSGLVMSDGCLTVADMQSLELHHNPPLLAYLSACSTGTNSSRRLFDENMHLVSACQIAGFQNVIGTFWEVSDEFSASIALAVYTELCEKPTLRLSEALHNAVKRGRDRGLERMREEVSRNGVIKEKRIRYRTENPRWWAGYFFVGLD</sequence>
<name>A0ABR0S7R3_9HYPO</name>
<dbReference type="InterPro" id="IPR024983">
    <property type="entry name" value="CHAT_dom"/>
</dbReference>
<evidence type="ECO:0000313" key="6">
    <source>
        <dbReference type="Proteomes" id="UP001338125"/>
    </source>
</evidence>
<dbReference type="Proteomes" id="UP001338125">
    <property type="component" value="Unassembled WGS sequence"/>
</dbReference>
<feature type="domain" description="CHAT" evidence="4">
    <location>
        <begin position="1370"/>
        <end position="1687"/>
    </location>
</feature>
<gene>
    <name evidence="5" type="ORF">PT974_12335</name>
</gene>
<evidence type="ECO:0000313" key="5">
    <source>
        <dbReference type="EMBL" id="KAK5988195.1"/>
    </source>
</evidence>
<feature type="region of interest" description="Disordered" evidence="2">
    <location>
        <begin position="84"/>
        <end position="104"/>
    </location>
</feature>
<dbReference type="InterPro" id="IPR011600">
    <property type="entry name" value="Pept_C14_caspase"/>
</dbReference>
<accession>A0ABR0S7R3</accession>
<dbReference type="InterPro" id="IPR050452">
    <property type="entry name" value="Metacaspase"/>
</dbReference>
<dbReference type="Pfam" id="PF12770">
    <property type="entry name" value="CHAT"/>
    <property type="match status" value="1"/>
</dbReference>
<feature type="domain" description="Peptidase C14 caspase" evidence="3">
    <location>
        <begin position="18"/>
        <end position="328"/>
    </location>
</feature>
<dbReference type="PANTHER" id="PTHR48104:SF30">
    <property type="entry name" value="METACASPASE-1"/>
    <property type="match status" value="1"/>
</dbReference>
<proteinExistence type="inferred from homology"/>
<evidence type="ECO:0000256" key="2">
    <source>
        <dbReference type="SAM" id="MobiDB-lite"/>
    </source>
</evidence>
<dbReference type="Pfam" id="PF00656">
    <property type="entry name" value="Peptidase_C14"/>
    <property type="match status" value="1"/>
</dbReference>
<dbReference type="PANTHER" id="PTHR48104">
    <property type="entry name" value="METACASPASE-4"/>
    <property type="match status" value="1"/>
</dbReference>
<comment type="similarity">
    <text evidence="1">Belongs to the peptidase C14B family.</text>
</comment>
<dbReference type="EMBL" id="JAVFKD010000016">
    <property type="protein sequence ID" value="KAK5988195.1"/>
    <property type="molecule type" value="Genomic_DNA"/>
</dbReference>
<protein>
    <submittedName>
        <fullName evidence="5">Metacaspase-5</fullName>
    </submittedName>
</protein>
<dbReference type="Gene3D" id="3.40.50.1460">
    <property type="match status" value="1"/>
</dbReference>
<organism evidence="5 6">
    <name type="scientific">Cladobotryum mycophilum</name>
    <dbReference type="NCBI Taxonomy" id="491253"/>
    <lineage>
        <taxon>Eukaryota</taxon>
        <taxon>Fungi</taxon>
        <taxon>Dikarya</taxon>
        <taxon>Ascomycota</taxon>
        <taxon>Pezizomycotina</taxon>
        <taxon>Sordariomycetes</taxon>
        <taxon>Hypocreomycetidae</taxon>
        <taxon>Hypocreales</taxon>
        <taxon>Hypocreaceae</taxon>
        <taxon>Cladobotryum</taxon>
    </lineage>
</organism>
<evidence type="ECO:0000259" key="3">
    <source>
        <dbReference type="Pfam" id="PF00656"/>
    </source>
</evidence>
<evidence type="ECO:0000259" key="4">
    <source>
        <dbReference type="Pfam" id="PF12770"/>
    </source>
</evidence>